<evidence type="ECO:0000256" key="3">
    <source>
        <dbReference type="ARBA" id="ARBA00022692"/>
    </source>
</evidence>
<reference evidence="8 9" key="1">
    <citation type="journal article" date="2025" name="Microbiol. Resour. Announc.">
        <title>Draft genome sequences for Neonectria magnoliae and Neonectria punicea, canker pathogens of Liriodendron tulipifera and Acer saccharum in West Virginia.</title>
        <authorList>
            <person name="Petronek H.M."/>
            <person name="Kasson M.T."/>
            <person name="Metheny A.M."/>
            <person name="Stauder C.M."/>
            <person name="Lovett B."/>
            <person name="Lynch S.C."/>
            <person name="Garnas J.R."/>
            <person name="Kasson L.R."/>
            <person name="Stajich J.E."/>
        </authorList>
    </citation>
    <scope>NUCLEOTIDE SEQUENCE [LARGE SCALE GENOMIC DNA]</scope>
    <source>
        <strain evidence="8 9">NRRL 64653</strain>
    </source>
</reference>
<accession>A0ABR1H4A1</accession>
<organism evidence="8 9">
    <name type="scientific">Neonectria punicea</name>
    <dbReference type="NCBI Taxonomy" id="979145"/>
    <lineage>
        <taxon>Eukaryota</taxon>
        <taxon>Fungi</taxon>
        <taxon>Dikarya</taxon>
        <taxon>Ascomycota</taxon>
        <taxon>Pezizomycotina</taxon>
        <taxon>Sordariomycetes</taxon>
        <taxon>Hypocreomycetidae</taxon>
        <taxon>Hypocreales</taxon>
        <taxon>Nectriaceae</taxon>
        <taxon>Neonectria</taxon>
    </lineage>
</organism>
<evidence type="ECO:0000256" key="7">
    <source>
        <dbReference type="SAM" id="Phobius"/>
    </source>
</evidence>
<keyword evidence="9" id="KW-1185">Reference proteome</keyword>
<evidence type="ECO:0000313" key="8">
    <source>
        <dbReference type="EMBL" id="KAK7415935.1"/>
    </source>
</evidence>
<comment type="caution">
    <text evidence="8">The sequence shown here is derived from an EMBL/GenBank/DDBJ whole genome shotgun (WGS) entry which is preliminary data.</text>
</comment>
<feature type="transmembrane region" description="Helical" evidence="7">
    <location>
        <begin position="154"/>
        <end position="175"/>
    </location>
</feature>
<evidence type="ECO:0000256" key="5">
    <source>
        <dbReference type="ARBA" id="ARBA00023136"/>
    </source>
</evidence>
<evidence type="ECO:0000313" key="9">
    <source>
        <dbReference type="Proteomes" id="UP001498476"/>
    </source>
</evidence>
<keyword evidence="4 7" id="KW-1133">Transmembrane helix</keyword>
<dbReference type="PANTHER" id="PTHR43791:SF97">
    <property type="entry name" value="ALLANTOATE TRANSPORTER, PUTATIVE (AFU_ORTHOLOGUE AFUA_1G14700)-RELATED"/>
    <property type="match status" value="1"/>
</dbReference>
<gene>
    <name evidence="8" type="ORF">QQX98_005508</name>
</gene>
<dbReference type="InterPro" id="IPR011701">
    <property type="entry name" value="MFS"/>
</dbReference>
<dbReference type="Pfam" id="PF07690">
    <property type="entry name" value="MFS_1"/>
    <property type="match status" value="1"/>
</dbReference>
<dbReference type="PANTHER" id="PTHR43791">
    <property type="entry name" value="PERMEASE-RELATED"/>
    <property type="match status" value="1"/>
</dbReference>
<dbReference type="InterPro" id="IPR036259">
    <property type="entry name" value="MFS_trans_sf"/>
</dbReference>
<keyword evidence="3 7" id="KW-0812">Transmembrane</keyword>
<evidence type="ECO:0000256" key="4">
    <source>
        <dbReference type="ARBA" id="ARBA00022989"/>
    </source>
</evidence>
<keyword evidence="6" id="KW-0325">Glycoprotein</keyword>
<sequence>MSDKKELDMMPEIESSTTTAVGDMKNVNEKGRPIIIEDAEEFLRTYQYEWGDYTEQDAKRVLRRIDWTDAVVNGHADLCRRRLYGMTEDLNLRGQQYSWAVSIFYFGYMLSAYPANATLQKFMFLRFVMGTTESFVFPCMTILVSMWYTKEQPLRSALTFTSFSTLFSGTISYGIGNADIEIAPWRLFFITLGAMTMLWGVVLFFTIPDSPLQENFMKGKDKYIAHDRVKSNMTGIENREFKLYQVKEAFTDYKLTFSFSSTCA</sequence>
<feature type="transmembrane region" description="Helical" evidence="7">
    <location>
        <begin position="127"/>
        <end position="148"/>
    </location>
</feature>
<protein>
    <recommendedName>
        <fullName evidence="10">Major facilitator superfamily (MFS) profile domain-containing protein</fullName>
    </recommendedName>
</protein>
<evidence type="ECO:0008006" key="10">
    <source>
        <dbReference type="Google" id="ProtNLM"/>
    </source>
</evidence>
<keyword evidence="5 7" id="KW-0472">Membrane</keyword>
<proteinExistence type="predicted"/>
<comment type="subcellular location">
    <subcellularLocation>
        <location evidence="1">Membrane</location>
        <topology evidence="1">Multi-pass membrane protein</topology>
    </subcellularLocation>
</comment>
<feature type="transmembrane region" description="Helical" evidence="7">
    <location>
        <begin position="97"/>
        <end position="115"/>
    </location>
</feature>
<feature type="transmembrane region" description="Helical" evidence="7">
    <location>
        <begin position="187"/>
        <end position="207"/>
    </location>
</feature>
<evidence type="ECO:0000256" key="6">
    <source>
        <dbReference type="ARBA" id="ARBA00023180"/>
    </source>
</evidence>
<name>A0ABR1H4A1_9HYPO</name>
<evidence type="ECO:0000256" key="2">
    <source>
        <dbReference type="ARBA" id="ARBA00022448"/>
    </source>
</evidence>
<dbReference type="Gene3D" id="1.20.1250.20">
    <property type="entry name" value="MFS general substrate transporter like domains"/>
    <property type="match status" value="1"/>
</dbReference>
<evidence type="ECO:0000256" key="1">
    <source>
        <dbReference type="ARBA" id="ARBA00004141"/>
    </source>
</evidence>
<dbReference type="SUPFAM" id="SSF103473">
    <property type="entry name" value="MFS general substrate transporter"/>
    <property type="match status" value="1"/>
</dbReference>
<dbReference type="Proteomes" id="UP001498476">
    <property type="component" value="Unassembled WGS sequence"/>
</dbReference>
<dbReference type="EMBL" id="JAZAVJ010000075">
    <property type="protein sequence ID" value="KAK7415935.1"/>
    <property type="molecule type" value="Genomic_DNA"/>
</dbReference>
<keyword evidence="2" id="KW-0813">Transport</keyword>